<dbReference type="AlphaFoldDB" id="A0A1V0RKZ7"/>
<dbReference type="RefSeq" id="WP_087148860.1">
    <property type="nucleotide sequence ID" value="NZ_CP020474.1"/>
</dbReference>
<reference evidence="1 2" key="1">
    <citation type="submission" date="2017-03" db="EMBL/GenBank/DDBJ databases">
        <title>Genome Sequence of Roseovarius mucosus strain SMR3 Isolated from a culture of the Diatom Skeletonema marinoi.</title>
        <authorList>
            <person name="Topel M."/>
            <person name="Pinder M."/>
            <person name="Johansson O.N."/>
            <person name="Kourtchenko O."/>
            <person name="Godhe A."/>
            <person name="Clarke A.K."/>
        </authorList>
    </citation>
    <scope>NUCLEOTIDE SEQUENCE [LARGE SCALE GENOMIC DNA]</scope>
    <source>
        <strain evidence="1 2">SMR3</strain>
    </source>
</reference>
<organism evidence="1 2">
    <name type="scientific">Roseovarius mucosus</name>
    <dbReference type="NCBI Taxonomy" id="215743"/>
    <lineage>
        <taxon>Bacteria</taxon>
        <taxon>Pseudomonadati</taxon>
        <taxon>Pseudomonadota</taxon>
        <taxon>Alphaproteobacteria</taxon>
        <taxon>Rhodobacterales</taxon>
        <taxon>Roseobacteraceae</taxon>
        <taxon>Roseovarius</taxon>
    </lineage>
</organism>
<accession>A0A1V0RKZ7</accession>
<dbReference type="SUPFAM" id="SSF56762">
    <property type="entry name" value="HydB/Nqo4-like"/>
    <property type="match status" value="1"/>
</dbReference>
<name>A0A1V0RKZ7_9RHOB</name>
<dbReference type="KEGG" id="rmm:ROSMUCSMR3_00763"/>
<evidence type="ECO:0000313" key="2">
    <source>
        <dbReference type="Proteomes" id="UP000192273"/>
    </source>
</evidence>
<dbReference type="EMBL" id="CP020474">
    <property type="protein sequence ID" value="ARE82262.1"/>
    <property type="molecule type" value="Genomic_DNA"/>
</dbReference>
<dbReference type="InterPro" id="IPR029014">
    <property type="entry name" value="NiFe-Hase_large"/>
</dbReference>
<sequence>MLDLDRNVSGLRAVPAPPLPLARLVEGREVEAVAELLPRLFNLCRVAQTLGLRMALGLERGESGALAAEIAREHALKLSVVWPVRLGLPAQVGREVLGGDFPGDADGFARYMRGDVGIGPLLRAVAGRFGPGEGGCGVMPVVTPESIFTLNAQENSIAARHLVHPVMRHVEAHYGRGPLWRVVARALDLQAALRGDLPIPQLTPDGVAVVPAARGLYAVRAEVRAGRVWHLERVTPTDHLMACGGPMAQALASLPRAKHAEAGLLVDLLDPCSPVTLEGGADA</sequence>
<dbReference type="Gene3D" id="1.10.645.10">
    <property type="entry name" value="Cytochrome-c3 Hydrogenase, chain B"/>
    <property type="match status" value="1"/>
</dbReference>
<gene>
    <name evidence="1" type="ORF">ROSMUCSMR3_00763</name>
</gene>
<keyword evidence="2" id="KW-1185">Reference proteome</keyword>
<dbReference type="Proteomes" id="UP000192273">
    <property type="component" value="Chromosome"/>
</dbReference>
<evidence type="ECO:0000313" key="1">
    <source>
        <dbReference type="EMBL" id="ARE82262.1"/>
    </source>
</evidence>
<dbReference type="OrthoDB" id="7778333at2"/>
<proteinExistence type="predicted"/>
<protein>
    <submittedName>
        <fullName evidence="1">HupK protein</fullName>
    </submittedName>
</protein>